<feature type="repeat" description="TPR" evidence="3">
    <location>
        <begin position="731"/>
        <end position="764"/>
    </location>
</feature>
<reference evidence="5" key="1">
    <citation type="submission" date="2023-01" db="EMBL/GenBank/DDBJ databases">
        <title>The growth and conidiation of Purpureocillium lavendulum are regulated by nitrogen source and histone H3K14 acetylation.</title>
        <authorList>
            <person name="Tang P."/>
            <person name="Han J."/>
            <person name="Zhang C."/>
            <person name="Tang P."/>
            <person name="Qi F."/>
            <person name="Zhang K."/>
            <person name="Liang L."/>
        </authorList>
    </citation>
    <scope>NUCLEOTIDE SEQUENCE</scope>
    <source>
        <strain evidence="5">YMF1.00683</strain>
    </source>
</reference>
<evidence type="ECO:0000313" key="6">
    <source>
        <dbReference type="Proteomes" id="UP001163105"/>
    </source>
</evidence>
<keyword evidence="1" id="KW-0677">Repeat</keyword>
<evidence type="ECO:0000256" key="1">
    <source>
        <dbReference type="ARBA" id="ARBA00022737"/>
    </source>
</evidence>
<dbReference type="InterPro" id="IPR039226">
    <property type="entry name" value="Ski3/TTC37"/>
</dbReference>
<dbReference type="SUPFAM" id="SSF48452">
    <property type="entry name" value="TPR-like"/>
    <property type="match status" value="3"/>
</dbReference>
<feature type="region of interest" description="Disordered" evidence="4">
    <location>
        <begin position="1"/>
        <end position="21"/>
    </location>
</feature>
<dbReference type="PROSITE" id="PS50005">
    <property type="entry name" value="TPR"/>
    <property type="match status" value="3"/>
</dbReference>
<dbReference type="InterPro" id="IPR011990">
    <property type="entry name" value="TPR-like_helical_dom_sf"/>
</dbReference>
<dbReference type="GO" id="GO:0006401">
    <property type="term" value="P:RNA catabolic process"/>
    <property type="evidence" value="ECO:0007669"/>
    <property type="project" value="InterPro"/>
</dbReference>
<proteinExistence type="predicted"/>
<keyword evidence="6" id="KW-1185">Reference proteome</keyword>
<name>A0AB34FP55_9HYPO</name>
<dbReference type="EMBL" id="JAQHRD010000005">
    <property type="protein sequence ID" value="KAJ6440982.1"/>
    <property type="molecule type" value="Genomic_DNA"/>
</dbReference>
<dbReference type="Pfam" id="PF13432">
    <property type="entry name" value="TPR_16"/>
    <property type="match status" value="4"/>
</dbReference>
<evidence type="ECO:0000313" key="5">
    <source>
        <dbReference type="EMBL" id="KAJ6440982.1"/>
    </source>
</evidence>
<keyword evidence="2 3" id="KW-0802">TPR repeat</keyword>
<gene>
    <name evidence="5" type="primary">SKI3</name>
    <name evidence="5" type="ORF">O9K51_06775</name>
</gene>
<dbReference type="InterPro" id="IPR019734">
    <property type="entry name" value="TPR_rpt"/>
</dbReference>
<feature type="compositionally biased region" description="Basic and acidic residues" evidence="4">
    <location>
        <begin position="1"/>
        <end position="13"/>
    </location>
</feature>
<dbReference type="PANTHER" id="PTHR15704:SF7">
    <property type="entry name" value="SUPERKILLER COMPLEX PROTEIN 3"/>
    <property type="match status" value="1"/>
</dbReference>
<feature type="region of interest" description="Disordered" evidence="4">
    <location>
        <begin position="398"/>
        <end position="427"/>
    </location>
</feature>
<dbReference type="PROSITE" id="PS50293">
    <property type="entry name" value="TPR_REGION"/>
    <property type="match status" value="1"/>
</dbReference>
<protein>
    <submittedName>
        <fullName evidence="5">Antiviral protein (Ski3)</fullName>
    </submittedName>
</protein>
<feature type="repeat" description="TPR" evidence="3">
    <location>
        <begin position="533"/>
        <end position="566"/>
    </location>
</feature>
<dbReference type="GO" id="GO:0055087">
    <property type="term" value="C:Ski complex"/>
    <property type="evidence" value="ECO:0007669"/>
    <property type="project" value="InterPro"/>
</dbReference>
<dbReference type="SMART" id="SM00028">
    <property type="entry name" value="TPR"/>
    <property type="match status" value="13"/>
</dbReference>
<comment type="caution">
    <text evidence="5">The sequence shown here is derived from an EMBL/GenBank/DDBJ whole genome shotgun (WGS) entry which is preliminary data.</text>
</comment>
<evidence type="ECO:0000256" key="3">
    <source>
        <dbReference type="PROSITE-ProRule" id="PRU00339"/>
    </source>
</evidence>
<organism evidence="5 6">
    <name type="scientific">Purpureocillium lavendulum</name>
    <dbReference type="NCBI Taxonomy" id="1247861"/>
    <lineage>
        <taxon>Eukaryota</taxon>
        <taxon>Fungi</taxon>
        <taxon>Dikarya</taxon>
        <taxon>Ascomycota</taxon>
        <taxon>Pezizomycotina</taxon>
        <taxon>Sordariomycetes</taxon>
        <taxon>Hypocreomycetidae</taxon>
        <taxon>Hypocreales</taxon>
        <taxon>Ophiocordycipitaceae</taxon>
        <taxon>Purpureocillium</taxon>
    </lineage>
</organism>
<evidence type="ECO:0000256" key="4">
    <source>
        <dbReference type="SAM" id="MobiDB-lite"/>
    </source>
</evidence>
<dbReference type="InterPro" id="IPR040962">
    <property type="entry name" value="TPR_22"/>
</dbReference>
<accession>A0AB34FP55</accession>
<sequence>MRLEPRGEAKAAGDHPSQGFVPQRGLAGASAWARTALDGDAGQSSAKLEVSAGQCNSPPTTHLALTCGGYLTYDITQRKATAALLKSINDAIRQQKFEDAIEQAESYLKKDSKSYQALIFLAFALDKTNRLDDAEKVYQDATALRPQDAQAYQGLIKIYEKQGTKKLPEYQRAVISLAQVFRDAEDMFKCQDVVDKFVDFARVQGDKLQYADALWIQLPESPLYPILEGRFPHPARTYETIALILEEFEKKRINTLIGERRTRLGSTLTDVTIEVKREVYGLSKLEHIYRQLINWTSDDDVRRSYEEKLLQHCYDRLLVSPSVAKPEEQAKVLGLANDMVIIKHPFKLAWDIAIDWQDHKDIKDWDVNVLRDYCTFFPDSDLYKVVTGYLTSTLSPFPAPSEADKKAASVAGSDESEDDEDGGVPTSFVPLTDDDRLIMITEGITGTESTFAYRLVGQYFLHFGEYESTVEFMRKAQQFAAKQRTKTSISFRNTQDAYHLYLGTALVYYQSPRHHQEAKSLFDKVLEHDKTSTAAMIGVGLIFEEEEEYDEAIDYLTRALERDPSNVRVRSEAAWVKALKGDWQTAKSELLECATLLEKKGATDKDLLADTQYRIGSCIWNLDSSRQARKQRKGENAYAYWLVALNNNLNHAPTYTSLGIFYNDYAKDRKRARRCFQKALELSSAEVVAAERLARSFAEDGDWDRVELVAQRVVDSGKVKPPPGSKRKGISWPFAALGVAELNKQDVHKAIVSFQAALRLSPGDYHSWVGLGESYHSSGRYIAATKAIMNAQSLEADSTDDISNDTWFTKYMLANIKRELGEYDESILLYQAVLETHSGEEGVIIALMQTLVDNALTSVEKGLFGKAVQLAMDTIDFAATTSGGVRDTFNFWKSLADACSVYSSVQSRAMDFPVQTVKELLKSGNQQAFEIFAEVDKVGTDVVYATDAEVNGDGPGDGAITRCLHATILSHKLAIDVSSGDIHAQAVAHYNLGWAEFRAHSSLPDVRRKKSSNHIKAAVRAFKRAIELESGNPEFWNALGVVTSDINPSVAQHAFVRSLHLNERSPVAWANLGALALLSGDARVANEAFTRAQSADPDYAHAWLGQGFVALLVGNTKEARGLFTHAMEISEASSVPTRRHYSASTFDHIITAPLNMTVASLIQPLFALNQLQSLRPQDLAFGHLSTLFQERTRESAPAVQTLEKLCNALEAEYETTESADSLARFTLAKTDLARAYLAAGSYGQAVECGDMALGLSSDESESELTGEQRKKARLSAHLTLGLGQYYLEQYDEAQKCFEAALGESDNNPDATCLLAQVLWAQGSEESRDKARSALFEVIERQPDHVQSVLLLGVIALLDQDEDSLEAVVEELQKLRTNDTVTSTEQSHIGEVLRAIAGLGQGRTEQDMLAQVQEDVMLYPHLPHGWSSLAETTGDQHASQMALKVAVRGIPPRGVLEAQDLAGAYACTGKVGDAQRAAMIAPWEQPGWKALATATASL</sequence>
<dbReference type="SUPFAM" id="SSF81901">
    <property type="entry name" value="HCP-like"/>
    <property type="match status" value="1"/>
</dbReference>
<dbReference type="Pfam" id="PF14559">
    <property type="entry name" value="TPR_19"/>
    <property type="match status" value="1"/>
</dbReference>
<dbReference type="Proteomes" id="UP001163105">
    <property type="component" value="Unassembled WGS sequence"/>
</dbReference>
<dbReference type="Pfam" id="PF18833">
    <property type="entry name" value="TPR_22"/>
    <property type="match status" value="1"/>
</dbReference>
<dbReference type="PANTHER" id="PTHR15704">
    <property type="entry name" value="SUPERKILLER 3 PROTEIN-RELATED"/>
    <property type="match status" value="1"/>
</dbReference>
<feature type="repeat" description="TPR" evidence="3">
    <location>
        <begin position="1066"/>
        <end position="1099"/>
    </location>
</feature>
<evidence type="ECO:0000256" key="2">
    <source>
        <dbReference type="ARBA" id="ARBA00022803"/>
    </source>
</evidence>
<dbReference type="Gene3D" id="1.25.40.10">
    <property type="entry name" value="Tetratricopeptide repeat domain"/>
    <property type="match status" value="5"/>
</dbReference>